<evidence type="ECO:0000256" key="4">
    <source>
        <dbReference type="SAM" id="MobiDB-lite"/>
    </source>
</evidence>
<comment type="similarity">
    <text evidence="1">Belongs to the peptidase S45 family.</text>
</comment>
<evidence type="ECO:0000256" key="1">
    <source>
        <dbReference type="ARBA" id="ARBA00006586"/>
    </source>
</evidence>
<dbReference type="InterPro" id="IPR043147">
    <property type="entry name" value="Penicillin_amidase_A-knob"/>
</dbReference>
<feature type="transmembrane region" description="Helical" evidence="5">
    <location>
        <begin position="7"/>
        <end position="32"/>
    </location>
</feature>
<dbReference type="InterPro" id="IPR002692">
    <property type="entry name" value="S45"/>
</dbReference>
<dbReference type="RefSeq" id="WP_379903013.1">
    <property type="nucleotide sequence ID" value="NZ_JBHRTR010000031.1"/>
</dbReference>
<reference evidence="7" key="1">
    <citation type="journal article" date="2019" name="Int. J. Syst. Evol. Microbiol.">
        <title>The Global Catalogue of Microorganisms (GCM) 10K type strain sequencing project: providing services to taxonomists for standard genome sequencing and annotation.</title>
        <authorList>
            <consortium name="The Broad Institute Genomics Platform"/>
            <consortium name="The Broad Institute Genome Sequencing Center for Infectious Disease"/>
            <person name="Wu L."/>
            <person name="Ma J."/>
        </authorList>
    </citation>
    <scope>NUCLEOTIDE SEQUENCE [LARGE SCALE GENOMIC DNA]</scope>
    <source>
        <strain evidence="7">KCTC 42964</strain>
    </source>
</reference>
<keyword evidence="5" id="KW-0472">Membrane</keyword>
<dbReference type="Gene3D" id="2.30.120.10">
    <property type="match status" value="1"/>
</dbReference>
<keyword evidence="3" id="KW-0865">Zymogen</keyword>
<dbReference type="PANTHER" id="PTHR34218">
    <property type="entry name" value="PEPTIDASE S45 PENICILLIN AMIDASE"/>
    <property type="match status" value="1"/>
</dbReference>
<proteinExistence type="inferred from homology"/>
<protein>
    <submittedName>
        <fullName evidence="6">Penicillin acylase family protein</fullName>
    </submittedName>
</protein>
<keyword evidence="7" id="KW-1185">Reference proteome</keyword>
<dbReference type="PIRSF" id="PIRSF001227">
    <property type="entry name" value="Pen_acylase"/>
    <property type="match status" value="1"/>
</dbReference>
<keyword evidence="5" id="KW-1133">Transmembrane helix</keyword>
<dbReference type="Gene3D" id="3.60.20.10">
    <property type="entry name" value="Glutamine Phosphoribosylpyrophosphate, subunit 1, domain 1"/>
    <property type="match status" value="1"/>
</dbReference>
<feature type="region of interest" description="Disordered" evidence="4">
    <location>
        <begin position="216"/>
        <end position="239"/>
    </location>
</feature>
<dbReference type="CDD" id="cd03747">
    <property type="entry name" value="Ntn_PGA_like"/>
    <property type="match status" value="1"/>
</dbReference>
<evidence type="ECO:0000313" key="6">
    <source>
        <dbReference type="EMBL" id="MFC3229114.1"/>
    </source>
</evidence>
<dbReference type="InterPro" id="IPR029055">
    <property type="entry name" value="Ntn_hydrolases_N"/>
</dbReference>
<gene>
    <name evidence="6" type="ORF">ACFOGJ_17845</name>
</gene>
<dbReference type="Pfam" id="PF01804">
    <property type="entry name" value="Penicil_amidase"/>
    <property type="match status" value="1"/>
</dbReference>
<dbReference type="EMBL" id="JBHRTR010000031">
    <property type="protein sequence ID" value="MFC3229114.1"/>
    <property type="molecule type" value="Genomic_DNA"/>
</dbReference>
<accession>A0ABV7L3H8</accession>
<comment type="caution">
    <text evidence="6">The sequence shown here is derived from an EMBL/GenBank/DDBJ whole genome shotgun (WGS) entry which is preliminary data.</text>
</comment>
<dbReference type="SUPFAM" id="SSF56235">
    <property type="entry name" value="N-terminal nucleophile aminohydrolases (Ntn hydrolases)"/>
    <property type="match status" value="1"/>
</dbReference>
<dbReference type="PANTHER" id="PTHR34218:SF4">
    <property type="entry name" value="ACYL-HOMOSERINE LACTONE ACYLASE QUIP"/>
    <property type="match status" value="1"/>
</dbReference>
<sequence length="822" mass="90243">MRRMRKILYWTLGGIGALAGLLVVVAVAYILWLSQSVPVRGGGVQVGGIARPVTVQRDMQDVPYIRAGGQADAYFALGFVHAQERLWQMDIYRRIAAGRMAEVVGPLAADADAFIRTLGIYRLAKADAAQMPEQLRMPFDSYAAGVNAYLQHHKGPWPPEFGLLFYEPETWTAADSLAIGKLLGLMLTGNWQRELTRAALMKRLPQEDVDFLLRERHDDPQERQSAAPGADRRSDAGGAMPGLPDLARAVAALPEAMPGWFRLQGASASWVVDGKHTESGLPILASDPHLAFTAPGIWYLARLAADGDPAAADLNRRPLALTGATAPGLPFHLLGHNAHVAWGATTAYTDAADLYFERLDPEQEGRYLTPDGAERFQSRDEVVKVRFGDDRSLKVRQSRHGPVISDVQAKARALAGDSHAVALRHPTLFPADSSPLALYRMQFATNVAEFRDALRLLVSPMQNFLFADTEGGIGHVSAGWLPARDAGTGKLPQSGAEAAAPPGQVPFEALPQSMNPAGGRIVNANNSMETPGDAYDFGDDYDLRYRADRVAQMLEADPLHDVADSTAMQTDTLSLMARELRPLLLQKLAEAKPDDPDAARALDLLHGWDDRMSANSAAPLIFTAWLRELNRHLFADELGPDFDSWWDLHPVQAARVLSREMHWCDDKTTEQQEACAEQCAESFDAALESLRAEYGDDISDWRWSRAHRVKFQHPLFGFVPFLDEVLHTSAPAEGGSYTLDRGGMNISGSDPFAKIHGAAYRAVYDMADLDRSLYSVVPGQSGNPFDADFSDKVDGWIDDRYFPIPAEIPVGEVQHDMTLEPR</sequence>
<keyword evidence="5" id="KW-0812">Transmembrane</keyword>
<dbReference type="Gene3D" id="1.10.1400.10">
    <property type="match status" value="1"/>
</dbReference>
<dbReference type="InterPro" id="IPR023343">
    <property type="entry name" value="Penicillin_amidase_dom1"/>
</dbReference>
<evidence type="ECO:0000313" key="7">
    <source>
        <dbReference type="Proteomes" id="UP001595528"/>
    </source>
</evidence>
<dbReference type="InterPro" id="IPR043146">
    <property type="entry name" value="Penicillin_amidase_N_B-knob"/>
</dbReference>
<dbReference type="InterPro" id="IPR014395">
    <property type="entry name" value="Pen/GL7ACA/AHL_acylase"/>
</dbReference>
<keyword evidence="2" id="KW-0378">Hydrolase</keyword>
<name>A0ABV7L3H8_9PROT</name>
<dbReference type="Proteomes" id="UP001595528">
    <property type="component" value="Unassembled WGS sequence"/>
</dbReference>
<organism evidence="6 7">
    <name type="scientific">Marinibaculum pumilum</name>
    <dbReference type="NCBI Taxonomy" id="1766165"/>
    <lineage>
        <taxon>Bacteria</taxon>
        <taxon>Pseudomonadati</taxon>
        <taxon>Pseudomonadota</taxon>
        <taxon>Alphaproteobacteria</taxon>
        <taxon>Rhodospirillales</taxon>
        <taxon>Rhodospirillaceae</taxon>
        <taxon>Marinibaculum</taxon>
    </lineage>
</organism>
<evidence type="ECO:0000256" key="5">
    <source>
        <dbReference type="SAM" id="Phobius"/>
    </source>
</evidence>
<evidence type="ECO:0000256" key="2">
    <source>
        <dbReference type="ARBA" id="ARBA00022801"/>
    </source>
</evidence>
<dbReference type="Gene3D" id="1.10.439.10">
    <property type="entry name" value="Penicillin Amidohydrolase, domain 1"/>
    <property type="match status" value="1"/>
</dbReference>
<evidence type="ECO:0000256" key="3">
    <source>
        <dbReference type="ARBA" id="ARBA00023145"/>
    </source>
</evidence>